<name>A0ABN7P3P7_TIMPD</name>
<protein>
    <submittedName>
        <fullName evidence="1">Uncharacterized protein</fullName>
    </submittedName>
</protein>
<dbReference type="EMBL" id="CAJPIN010020649">
    <property type="protein sequence ID" value="CAG2062498.1"/>
    <property type="molecule type" value="Genomic_DNA"/>
</dbReference>
<organism evidence="1 2">
    <name type="scientific">Timema podura</name>
    <name type="common">Walking stick</name>
    <dbReference type="NCBI Taxonomy" id="61482"/>
    <lineage>
        <taxon>Eukaryota</taxon>
        <taxon>Metazoa</taxon>
        <taxon>Ecdysozoa</taxon>
        <taxon>Arthropoda</taxon>
        <taxon>Hexapoda</taxon>
        <taxon>Insecta</taxon>
        <taxon>Pterygota</taxon>
        <taxon>Neoptera</taxon>
        <taxon>Polyneoptera</taxon>
        <taxon>Phasmatodea</taxon>
        <taxon>Timematodea</taxon>
        <taxon>Timematoidea</taxon>
        <taxon>Timematidae</taxon>
        <taxon>Timema</taxon>
    </lineage>
</organism>
<reference evidence="1" key="1">
    <citation type="submission" date="2021-03" db="EMBL/GenBank/DDBJ databases">
        <authorList>
            <person name="Tran Van P."/>
        </authorList>
    </citation>
    <scope>NUCLEOTIDE SEQUENCE</scope>
</reference>
<dbReference type="Proteomes" id="UP001153148">
    <property type="component" value="Unassembled WGS sequence"/>
</dbReference>
<comment type="caution">
    <text evidence="1">The sequence shown here is derived from an EMBL/GenBank/DDBJ whole genome shotgun (WGS) entry which is preliminary data.</text>
</comment>
<sequence length="98" mass="10891">MKVGKRIEASTLFGTDWKFEEQVPARVVLAGVVLVGGTLKIISVNSGTLDKRFCHPSYIQRWLPLTQSANQVVQGIQFVTHGPELVRRFVAVDLQIIS</sequence>
<gene>
    <name evidence="1" type="ORF">TPAB3V08_LOCUS9449</name>
</gene>
<proteinExistence type="predicted"/>
<accession>A0ABN7P3P7</accession>
<keyword evidence="2" id="KW-1185">Reference proteome</keyword>
<evidence type="ECO:0000313" key="2">
    <source>
        <dbReference type="Proteomes" id="UP001153148"/>
    </source>
</evidence>
<evidence type="ECO:0000313" key="1">
    <source>
        <dbReference type="EMBL" id="CAG2062498.1"/>
    </source>
</evidence>